<evidence type="ECO:0000256" key="5">
    <source>
        <dbReference type="ARBA" id="ARBA00022737"/>
    </source>
</evidence>
<dbReference type="Pfam" id="PF13424">
    <property type="entry name" value="TPR_12"/>
    <property type="match status" value="1"/>
</dbReference>
<keyword evidence="8" id="KW-0505">Motor protein</keyword>
<dbReference type="SMART" id="SM00028">
    <property type="entry name" value="TPR"/>
    <property type="match status" value="2"/>
</dbReference>
<evidence type="ECO:0000313" key="11">
    <source>
        <dbReference type="EMBL" id="GCL47330.1"/>
    </source>
</evidence>
<dbReference type="InterPro" id="IPR011990">
    <property type="entry name" value="TPR-like_helical_dom_sf"/>
</dbReference>
<dbReference type="PANTHER" id="PTHR45783:SF3">
    <property type="entry name" value="KINESIN LIGHT CHAIN"/>
    <property type="match status" value="1"/>
</dbReference>
<sequence length="145" mass="16803">MLEHKEFRNIIHQDFTEVTSQEFLANQKKYCPEIFEGDNYPNITENLNNLAKLYQSQGRYEEAETLFLQALELRKQLLGDKHPDVSSSLNGLAKLYDSQGKYEEAEPLFLQALAIAEQALGENHPTTVRIRENLQRLRQQQHPSS</sequence>
<keyword evidence="3" id="KW-0963">Cytoplasm</keyword>
<keyword evidence="7" id="KW-0175">Coiled coil</keyword>
<comment type="similarity">
    <text evidence="2">Belongs to the kinesin light chain family.</text>
</comment>
<dbReference type="PROSITE" id="PS50005">
    <property type="entry name" value="TPR"/>
    <property type="match status" value="2"/>
</dbReference>
<dbReference type="InterPro" id="IPR002151">
    <property type="entry name" value="Kinesin_light"/>
</dbReference>
<name>A0A6H9GHZ1_MICAE</name>
<feature type="repeat" description="TPR" evidence="10">
    <location>
        <begin position="86"/>
        <end position="119"/>
    </location>
</feature>
<evidence type="ECO:0000256" key="4">
    <source>
        <dbReference type="ARBA" id="ARBA00022701"/>
    </source>
</evidence>
<dbReference type="PRINTS" id="PR00381">
    <property type="entry name" value="KINESINLIGHT"/>
</dbReference>
<evidence type="ECO:0000256" key="7">
    <source>
        <dbReference type="ARBA" id="ARBA00023054"/>
    </source>
</evidence>
<accession>A0A6H9GHZ1</accession>
<dbReference type="InterPro" id="IPR019734">
    <property type="entry name" value="TPR_rpt"/>
</dbReference>
<dbReference type="EMBL" id="BJCH01000040">
    <property type="protein sequence ID" value="GCL47330.1"/>
    <property type="molecule type" value="Genomic_DNA"/>
</dbReference>
<evidence type="ECO:0000256" key="3">
    <source>
        <dbReference type="ARBA" id="ARBA00022490"/>
    </source>
</evidence>
<evidence type="ECO:0000256" key="9">
    <source>
        <dbReference type="ARBA" id="ARBA00023212"/>
    </source>
</evidence>
<keyword evidence="6 10" id="KW-0802">TPR repeat</keyword>
<dbReference type="GO" id="GO:0005737">
    <property type="term" value="C:cytoplasm"/>
    <property type="evidence" value="ECO:0007669"/>
    <property type="project" value="TreeGrafter"/>
</dbReference>
<evidence type="ECO:0000256" key="6">
    <source>
        <dbReference type="ARBA" id="ARBA00022803"/>
    </source>
</evidence>
<organism evidence="11 12">
    <name type="scientific">Microcystis aeruginosa NIES-3787</name>
    <dbReference type="NCBI Taxonomy" id="2517782"/>
    <lineage>
        <taxon>Bacteria</taxon>
        <taxon>Bacillati</taxon>
        <taxon>Cyanobacteriota</taxon>
        <taxon>Cyanophyceae</taxon>
        <taxon>Oscillatoriophycideae</taxon>
        <taxon>Chroococcales</taxon>
        <taxon>Microcystaceae</taxon>
        <taxon>Microcystis</taxon>
    </lineage>
</organism>
<dbReference type="GO" id="GO:0007018">
    <property type="term" value="P:microtubule-based movement"/>
    <property type="evidence" value="ECO:0007669"/>
    <property type="project" value="TreeGrafter"/>
</dbReference>
<dbReference type="GO" id="GO:0005874">
    <property type="term" value="C:microtubule"/>
    <property type="evidence" value="ECO:0007669"/>
    <property type="project" value="UniProtKB-KW"/>
</dbReference>
<dbReference type="Proteomes" id="UP000438874">
    <property type="component" value="Unassembled WGS sequence"/>
</dbReference>
<dbReference type="GO" id="GO:0005871">
    <property type="term" value="C:kinesin complex"/>
    <property type="evidence" value="ECO:0007669"/>
    <property type="project" value="InterPro"/>
</dbReference>
<evidence type="ECO:0000256" key="1">
    <source>
        <dbReference type="ARBA" id="ARBA00004245"/>
    </source>
</evidence>
<evidence type="ECO:0000256" key="10">
    <source>
        <dbReference type="PROSITE-ProRule" id="PRU00339"/>
    </source>
</evidence>
<dbReference type="GO" id="GO:0019894">
    <property type="term" value="F:kinesin binding"/>
    <property type="evidence" value="ECO:0007669"/>
    <property type="project" value="TreeGrafter"/>
</dbReference>
<evidence type="ECO:0000256" key="8">
    <source>
        <dbReference type="ARBA" id="ARBA00023175"/>
    </source>
</evidence>
<gene>
    <name evidence="11" type="ORF">NIES3787_30360</name>
</gene>
<keyword evidence="9" id="KW-0206">Cytoskeleton</keyword>
<evidence type="ECO:0000256" key="2">
    <source>
        <dbReference type="ARBA" id="ARBA00009622"/>
    </source>
</evidence>
<protein>
    <submittedName>
        <fullName evidence="11">Uncharacterized protein</fullName>
    </submittedName>
</protein>
<evidence type="ECO:0000313" key="12">
    <source>
        <dbReference type="Proteomes" id="UP000438874"/>
    </source>
</evidence>
<keyword evidence="5" id="KW-0677">Repeat</keyword>
<dbReference type="SUPFAM" id="SSF48452">
    <property type="entry name" value="TPR-like"/>
    <property type="match status" value="1"/>
</dbReference>
<dbReference type="AlphaFoldDB" id="A0A6H9GHZ1"/>
<keyword evidence="4" id="KW-0493">Microtubule</keyword>
<dbReference type="PANTHER" id="PTHR45783">
    <property type="entry name" value="KINESIN LIGHT CHAIN"/>
    <property type="match status" value="1"/>
</dbReference>
<proteinExistence type="inferred from homology"/>
<dbReference type="Gene3D" id="1.25.40.10">
    <property type="entry name" value="Tetratricopeptide repeat domain"/>
    <property type="match status" value="1"/>
</dbReference>
<comment type="subcellular location">
    <subcellularLocation>
        <location evidence="1">Cytoplasm</location>
        <location evidence="1">Cytoskeleton</location>
    </subcellularLocation>
</comment>
<feature type="repeat" description="TPR" evidence="10">
    <location>
        <begin position="44"/>
        <end position="77"/>
    </location>
</feature>
<dbReference type="RefSeq" id="WP_159250103.1">
    <property type="nucleotide sequence ID" value="NZ_BJCH01000040.1"/>
</dbReference>
<reference evidence="11 12" key="1">
    <citation type="submission" date="2019-02" db="EMBL/GenBank/DDBJ databases">
        <title>Draft genome sequence of Arthrospira platensis NIES-3787.</title>
        <authorList>
            <person name="Yamaguchi H."/>
            <person name="Suzuki S."/>
            <person name="Kawachi M."/>
        </authorList>
    </citation>
    <scope>NUCLEOTIDE SEQUENCE [LARGE SCALE GENOMIC DNA]</scope>
    <source>
        <strain evidence="11 12">NIES-3787</strain>
    </source>
</reference>
<comment type="caution">
    <text evidence="11">The sequence shown here is derived from an EMBL/GenBank/DDBJ whole genome shotgun (WGS) entry which is preliminary data.</text>
</comment>